<evidence type="ECO:0000313" key="3">
    <source>
        <dbReference type="EMBL" id="KHJ32096.1"/>
    </source>
</evidence>
<reference evidence="3 4" key="1">
    <citation type="journal article" date="2014" name="BMC Genomics">
        <title>Adaptive genomic structural variation in the grape powdery mildew pathogen, Erysiphe necator.</title>
        <authorList>
            <person name="Jones L."/>
            <person name="Riaz S."/>
            <person name="Morales-Cruz A."/>
            <person name="Amrine K.C."/>
            <person name="McGuire B."/>
            <person name="Gubler W.D."/>
            <person name="Walker M.A."/>
            <person name="Cantu D."/>
        </authorList>
    </citation>
    <scope>NUCLEOTIDE SEQUENCE [LARGE SCALE GENOMIC DNA]</scope>
    <source>
        <strain evidence="4">c</strain>
    </source>
</reference>
<keyword evidence="2" id="KW-0472">Membrane</keyword>
<keyword evidence="4" id="KW-1185">Reference proteome</keyword>
<feature type="transmembrane region" description="Helical" evidence="2">
    <location>
        <begin position="82"/>
        <end position="107"/>
    </location>
</feature>
<dbReference type="STRING" id="52586.A0A0B1P571"/>
<dbReference type="HOGENOM" id="CLU_515053_0_0_1"/>
<feature type="transmembrane region" description="Helical" evidence="2">
    <location>
        <begin position="146"/>
        <end position="171"/>
    </location>
</feature>
<comment type="caution">
    <text evidence="3">The sequence shown here is derived from an EMBL/GenBank/DDBJ whole genome shotgun (WGS) entry which is preliminary data.</text>
</comment>
<keyword evidence="2" id="KW-1133">Transmembrane helix</keyword>
<dbReference type="OrthoDB" id="5404940at2759"/>
<feature type="compositionally biased region" description="Basic residues" evidence="1">
    <location>
        <begin position="360"/>
        <end position="369"/>
    </location>
</feature>
<feature type="transmembrane region" description="Helical" evidence="2">
    <location>
        <begin position="194"/>
        <end position="216"/>
    </location>
</feature>
<gene>
    <name evidence="3" type="ORF">EV44_g0746</name>
</gene>
<keyword evidence="2" id="KW-0812">Transmembrane</keyword>
<dbReference type="Proteomes" id="UP000030854">
    <property type="component" value="Unassembled WGS sequence"/>
</dbReference>
<proteinExistence type="predicted"/>
<sequence>MGIPAPFLYDTAPNSKESHNSYGQLDTKFIFKTSSGPRASQVAERSVTVDPSDSYYFEPKKKINAYHMSNSVKKFINLSRKWLFVLSSCEVLGASLLFITGIIANPIESSTAWIIRLTPMFAMTHSAYAIYYLSCKKTARAKAFSAYCYFFACLDAITIPLYIYSMLFYAARPIDSRTVVSDNLNINFMLCYEIGMYCADSLSVLYLFSIAVSLYMGRVYRKIAAMPPDMNPLEDNLTSRHKRNKSSIMNTDPIPKNQGLIMFEPKKGLRLKSQPVSRQSAGSFVAAKFETSHPILDSFSSLGKSCEHQLAENSPYQMSYSEMKRSVGIAPNIKNMLENMDQSQHESNSNPWYSKDSLSRRHKYKRSVSPKKYPDQYAMLVHKNEPTNDYPNFKPNSLLSPNNMLNRYSVSSLASESESISNTDLSSIFSMDSVDIGDLSLEPSIKKTALRPRVDSPWYEDLSLSNPPLKKVRNGMRQLSSGHDYVLGEWNSRGMNGLKDLKGKNKSEKRGEDRLSGVRIRRFSGKLLF</sequence>
<feature type="compositionally biased region" description="Polar residues" evidence="1">
    <location>
        <begin position="341"/>
        <end position="352"/>
    </location>
</feature>
<feature type="transmembrane region" description="Helical" evidence="2">
    <location>
        <begin position="113"/>
        <end position="134"/>
    </location>
</feature>
<evidence type="ECO:0000256" key="1">
    <source>
        <dbReference type="SAM" id="MobiDB-lite"/>
    </source>
</evidence>
<evidence type="ECO:0000256" key="2">
    <source>
        <dbReference type="SAM" id="Phobius"/>
    </source>
</evidence>
<evidence type="ECO:0000313" key="4">
    <source>
        <dbReference type="Proteomes" id="UP000030854"/>
    </source>
</evidence>
<organism evidence="3 4">
    <name type="scientific">Uncinula necator</name>
    <name type="common">Grape powdery mildew</name>
    <dbReference type="NCBI Taxonomy" id="52586"/>
    <lineage>
        <taxon>Eukaryota</taxon>
        <taxon>Fungi</taxon>
        <taxon>Dikarya</taxon>
        <taxon>Ascomycota</taxon>
        <taxon>Pezizomycotina</taxon>
        <taxon>Leotiomycetes</taxon>
        <taxon>Erysiphales</taxon>
        <taxon>Erysiphaceae</taxon>
        <taxon>Erysiphe</taxon>
    </lineage>
</organism>
<protein>
    <submittedName>
        <fullName evidence="3">Uncharacterized protein</fullName>
    </submittedName>
</protein>
<dbReference type="AlphaFoldDB" id="A0A0B1P571"/>
<dbReference type="EMBL" id="JNVN01002349">
    <property type="protein sequence ID" value="KHJ32096.1"/>
    <property type="molecule type" value="Genomic_DNA"/>
</dbReference>
<feature type="region of interest" description="Disordered" evidence="1">
    <location>
        <begin position="341"/>
        <end position="369"/>
    </location>
</feature>
<accession>A0A0B1P571</accession>
<name>A0A0B1P571_UNCNE</name>